<dbReference type="PROSITE" id="PS50995">
    <property type="entry name" value="HTH_MARR_2"/>
    <property type="match status" value="1"/>
</dbReference>
<dbReference type="InterPro" id="IPR039422">
    <property type="entry name" value="MarR/SlyA-like"/>
</dbReference>
<dbReference type="SUPFAM" id="SSF46785">
    <property type="entry name" value="Winged helix' DNA-binding domain"/>
    <property type="match status" value="1"/>
</dbReference>
<dbReference type="EMBL" id="CP127294">
    <property type="protein sequence ID" value="WIX79589.1"/>
    <property type="molecule type" value="Genomic_DNA"/>
</dbReference>
<dbReference type="InterPro" id="IPR036390">
    <property type="entry name" value="WH_DNA-bd_sf"/>
</dbReference>
<dbReference type="AlphaFoldDB" id="A0A9Y2IGP3"/>
<dbReference type="PANTHER" id="PTHR33164:SF57">
    <property type="entry name" value="MARR-FAMILY TRANSCRIPTIONAL REGULATOR"/>
    <property type="match status" value="1"/>
</dbReference>
<dbReference type="GO" id="GO:0006950">
    <property type="term" value="P:response to stress"/>
    <property type="evidence" value="ECO:0007669"/>
    <property type="project" value="TreeGrafter"/>
</dbReference>
<dbReference type="KEGG" id="acab:QRX50_01920"/>
<dbReference type="Proteomes" id="UP001236014">
    <property type="component" value="Chromosome"/>
</dbReference>
<sequence>MSDTEGRLDPLAVLPRLMQLSTVLNRSHLGERAMEQAGLALDRPALTVIITLQMAGKPLRVGEIATRMQVVGPHVTRHLNALEKRDLVRRVADPDDQRARLIELTPEGAAAAGRYLQAILSWFSEAVADWSVEDQRTFGTLLNRFVDDLTARLSEVD</sequence>
<dbReference type="Gene3D" id="1.10.10.10">
    <property type="entry name" value="Winged helix-like DNA-binding domain superfamily/Winged helix DNA-binding domain"/>
    <property type="match status" value="1"/>
</dbReference>
<dbReference type="GO" id="GO:0003700">
    <property type="term" value="F:DNA-binding transcription factor activity"/>
    <property type="evidence" value="ECO:0007669"/>
    <property type="project" value="InterPro"/>
</dbReference>
<evidence type="ECO:0000313" key="2">
    <source>
        <dbReference type="EMBL" id="WIX79589.1"/>
    </source>
</evidence>
<proteinExistence type="predicted"/>
<protein>
    <submittedName>
        <fullName evidence="2">MarR family transcriptional regulator</fullName>
    </submittedName>
</protein>
<accession>A0A9Y2IGP3</accession>
<reference evidence="2 3" key="1">
    <citation type="submission" date="2023-06" db="EMBL/GenBank/DDBJ databases">
        <authorList>
            <person name="Oyuntsetseg B."/>
            <person name="Kim S.B."/>
        </authorList>
    </citation>
    <scope>NUCLEOTIDE SEQUENCE [LARGE SCALE GENOMIC DNA]</scope>
    <source>
        <strain evidence="2 3">2-15</strain>
    </source>
</reference>
<dbReference type="SMART" id="SM00347">
    <property type="entry name" value="HTH_MARR"/>
    <property type="match status" value="1"/>
</dbReference>
<evidence type="ECO:0000259" key="1">
    <source>
        <dbReference type="PROSITE" id="PS50995"/>
    </source>
</evidence>
<feature type="domain" description="HTH marR-type" evidence="1">
    <location>
        <begin position="10"/>
        <end position="147"/>
    </location>
</feature>
<keyword evidence="3" id="KW-1185">Reference proteome</keyword>
<dbReference type="InterPro" id="IPR036388">
    <property type="entry name" value="WH-like_DNA-bd_sf"/>
</dbReference>
<dbReference type="RefSeq" id="WP_285970274.1">
    <property type="nucleotide sequence ID" value="NZ_CP127294.1"/>
</dbReference>
<evidence type="ECO:0000313" key="3">
    <source>
        <dbReference type="Proteomes" id="UP001236014"/>
    </source>
</evidence>
<gene>
    <name evidence="2" type="ORF">QRX50_01920</name>
</gene>
<dbReference type="PRINTS" id="PR00598">
    <property type="entry name" value="HTHMARR"/>
</dbReference>
<organism evidence="2 3">
    <name type="scientific">Amycolatopsis carbonis</name>
    <dbReference type="NCBI Taxonomy" id="715471"/>
    <lineage>
        <taxon>Bacteria</taxon>
        <taxon>Bacillati</taxon>
        <taxon>Actinomycetota</taxon>
        <taxon>Actinomycetes</taxon>
        <taxon>Pseudonocardiales</taxon>
        <taxon>Pseudonocardiaceae</taxon>
        <taxon>Amycolatopsis</taxon>
    </lineage>
</organism>
<dbReference type="InterPro" id="IPR000835">
    <property type="entry name" value="HTH_MarR-typ"/>
</dbReference>
<name>A0A9Y2IGP3_9PSEU</name>
<dbReference type="PANTHER" id="PTHR33164">
    <property type="entry name" value="TRANSCRIPTIONAL REGULATOR, MARR FAMILY"/>
    <property type="match status" value="1"/>
</dbReference>
<dbReference type="Pfam" id="PF01047">
    <property type="entry name" value="MarR"/>
    <property type="match status" value="1"/>
</dbReference>